<dbReference type="InterPro" id="IPR058627">
    <property type="entry name" value="MdtA-like_C"/>
</dbReference>
<feature type="domain" description="Multidrug resistance protein MdtA-like alpha-helical hairpin" evidence="7">
    <location>
        <begin position="103"/>
        <end position="172"/>
    </location>
</feature>
<dbReference type="Pfam" id="PF25917">
    <property type="entry name" value="BSH_RND"/>
    <property type="match status" value="1"/>
</dbReference>
<dbReference type="PANTHER" id="PTHR30469:SF36">
    <property type="entry name" value="BLL3903 PROTEIN"/>
    <property type="match status" value="1"/>
</dbReference>
<comment type="subcellular location">
    <subcellularLocation>
        <location evidence="1">Cell membrane</location>
    </subcellularLocation>
</comment>
<keyword evidence="6" id="KW-0472">Membrane</keyword>
<accession>A0A1A8XY90</accession>
<evidence type="ECO:0000256" key="1">
    <source>
        <dbReference type="ARBA" id="ARBA00004236"/>
    </source>
</evidence>
<dbReference type="Pfam" id="PF25967">
    <property type="entry name" value="RND-MFP_C"/>
    <property type="match status" value="1"/>
</dbReference>
<dbReference type="GO" id="GO:0015562">
    <property type="term" value="F:efflux transmembrane transporter activity"/>
    <property type="evidence" value="ECO:0007669"/>
    <property type="project" value="TreeGrafter"/>
</dbReference>
<protein>
    <submittedName>
        <fullName evidence="11">Efflux transporter, RND family, MFP subunit</fullName>
    </submittedName>
</protein>
<feature type="domain" description="Multidrug resistance protein MdtA-like barrel-sandwich hybrid" evidence="8">
    <location>
        <begin position="64"/>
        <end position="203"/>
    </location>
</feature>
<dbReference type="PROSITE" id="PS51257">
    <property type="entry name" value="PROKAR_LIPOPROTEIN"/>
    <property type="match status" value="1"/>
</dbReference>
<dbReference type="SUPFAM" id="SSF111369">
    <property type="entry name" value="HlyD-like secretion proteins"/>
    <property type="match status" value="1"/>
</dbReference>
<dbReference type="EMBL" id="FLQY01000290">
    <property type="protein sequence ID" value="SBT09934.1"/>
    <property type="molecule type" value="Genomic_DNA"/>
</dbReference>
<name>A0A1A8XY90_9RHOO</name>
<dbReference type="Pfam" id="PF25876">
    <property type="entry name" value="HH_MFP_RND"/>
    <property type="match status" value="1"/>
</dbReference>
<dbReference type="Gene3D" id="2.40.420.20">
    <property type="match status" value="1"/>
</dbReference>
<evidence type="ECO:0000259" key="10">
    <source>
        <dbReference type="Pfam" id="PF25967"/>
    </source>
</evidence>
<dbReference type="InterPro" id="IPR058625">
    <property type="entry name" value="MdtA-like_BSH"/>
</dbReference>
<dbReference type="Gene3D" id="2.40.50.100">
    <property type="match status" value="1"/>
</dbReference>
<evidence type="ECO:0000256" key="3">
    <source>
        <dbReference type="ARBA" id="ARBA00022448"/>
    </source>
</evidence>
<gene>
    <name evidence="11" type="ORF">PROAA_360017</name>
</gene>
<sequence length="387" mass="41309">MKTVRITFRYAFLSAGLVILTACSEGDTEKKPPPPVPVIAVKATEQDIPVGLRVVGRAEAFASVVLKSRIDGQVAEVLFTEGQHVKQGDILIRLDPSDFSARLRQAEASVARDESLAAKTRADTQRYMALKDRNFVSAEKVNEIRTNESAAAASLRASKAAAELARLQLSYATIRAPFDGVVGARLVFPGSSVKINDTTLAVVNRVRPLLVSFSVPEKYLPQLRAALGHGTATLDGLRIEVNVPQNDSQRFVGRVRFLDNTVDSATGTIQMKAELPNDDETLTPGQFLNVTLLLQTLTKVVAVPDEAIQQGASGNVVFVVKDDGSVEVRQVETAASDGGMTAIGKGLNVGETVVTDGQLRLAPGTRVIVRYADEPGSAEASGKPANH</sequence>
<dbReference type="Pfam" id="PF25944">
    <property type="entry name" value="Beta-barrel_RND"/>
    <property type="match status" value="1"/>
</dbReference>
<evidence type="ECO:0000256" key="5">
    <source>
        <dbReference type="ARBA" id="ARBA00022519"/>
    </source>
</evidence>
<dbReference type="Gene3D" id="2.40.30.170">
    <property type="match status" value="1"/>
</dbReference>
<evidence type="ECO:0000256" key="4">
    <source>
        <dbReference type="ARBA" id="ARBA00022475"/>
    </source>
</evidence>
<keyword evidence="5" id="KW-0997">Cell inner membrane</keyword>
<comment type="similarity">
    <text evidence="2">Belongs to the membrane fusion protein (MFP) (TC 8.A.1) family.</text>
</comment>
<reference evidence="11 12" key="1">
    <citation type="submission" date="2016-06" db="EMBL/GenBank/DDBJ databases">
        <authorList>
            <person name="Kjaerup R.B."/>
            <person name="Dalgaard T.S."/>
            <person name="Juul-Madsen H.R."/>
        </authorList>
    </citation>
    <scope>NUCLEOTIDE SEQUENCE [LARGE SCALE GENOMIC DNA]</scope>
    <source>
        <strain evidence="11">2</strain>
    </source>
</reference>
<dbReference type="RefSeq" id="WP_245664275.1">
    <property type="nucleotide sequence ID" value="NZ_FLQY01000290.1"/>
</dbReference>
<keyword evidence="4" id="KW-1003">Cell membrane</keyword>
<evidence type="ECO:0000256" key="6">
    <source>
        <dbReference type="ARBA" id="ARBA00023136"/>
    </source>
</evidence>
<dbReference type="Proteomes" id="UP000199600">
    <property type="component" value="Unassembled WGS sequence"/>
</dbReference>
<organism evidence="11 12">
    <name type="scientific">Candidatus Propionivibrio aalborgensis</name>
    <dbReference type="NCBI Taxonomy" id="1860101"/>
    <lineage>
        <taxon>Bacteria</taxon>
        <taxon>Pseudomonadati</taxon>
        <taxon>Pseudomonadota</taxon>
        <taxon>Betaproteobacteria</taxon>
        <taxon>Rhodocyclales</taxon>
        <taxon>Rhodocyclaceae</taxon>
        <taxon>Propionivibrio</taxon>
    </lineage>
</organism>
<dbReference type="NCBIfam" id="TIGR01730">
    <property type="entry name" value="RND_mfp"/>
    <property type="match status" value="1"/>
</dbReference>
<feature type="domain" description="Multidrug resistance protein MdtA-like beta-barrel" evidence="9">
    <location>
        <begin position="208"/>
        <end position="294"/>
    </location>
</feature>
<dbReference type="InterPro" id="IPR006143">
    <property type="entry name" value="RND_pump_MFP"/>
</dbReference>
<evidence type="ECO:0000259" key="8">
    <source>
        <dbReference type="Pfam" id="PF25917"/>
    </source>
</evidence>
<evidence type="ECO:0000256" key="2">
    <source>
        <dbReference type="ARBA" id="ARBA00009477"/>
    </source>
</evidence>
<evidence type="ECO:0000259" key="7">
    <source>
        <dbReference type="Pfam" id="PF25876"/>
    </source>
</evidence>
<evidence type="ECO:0000313" key="12">
    <source>
        <dbReference type="Proteomes" id="UP000199600"/>
    </source>
</evidence>
<keyword evidence="3" id="KW-0813">Transport</keyword>
<dbReference type="Gene3D" id="1.10.287.470">
    <property type="entry name" value="Helix hairpin bin"/>
    <property type="match status" value="1"/>
</dbReference>
<dbReference type="PANTHER" id="PTHR30469">
    <property type="entry name" value="MULTIDRUG RESISTANCE PROTEIN MDTA"/>
    <property type="match status" value="1"/>
</dbReference>
<dbReference type="GO" id="GO:1990281">
    <property type="term" value="C:efflux pump complex"/>
    <property type="evidence" value="ECO:0007669"/>
    <property type="project" value="TreeGrafter"/>
</dbReference>
<dbReference type="AlphaFoldDB" id="A0A1A8XY90"/>
<proteinExistence type="inferred from homology"/>
<keyword evidence="12" id="KW-1185">Reference proteome</keyword>
<evidence type="ECO:0000313" key="11">
    <source>
        <dbReference type="EMBL" id="SBT09934.1"/>
    </source>
</evidence>
<dbReference type="InterPro" id="IPR058624">
    <property type="entry name" value="MdtA-like_HH"/>
</dbReference>
<dbReference type="InterPro" id="IPR058626">
    <property type="entry name" value="MdtA-like_b-barrel"/>
</dbReference>
<feature type="domain" description="Multidrug resistance protein MdtA-like C-terminal permuted SH3" evidence="10">
    <location>
        <begin position="300"/>
        <end position="357"/>
    </location>
</feature>
<evidence type="ECO:0000259" key="9">
    <source>
        <dbReference type="Pfam" id="PF25944"/>
    </source>
</evidence>